<dbReference type="EMBL" id="JBJJXI010000032">
    <property type="protein sequence ID" value="KAL3403107.1"/>
    <property type="molecule type" value="Genomic_DNA"/>
</dbReference>
<dbReference type="Proteomes" id="UP001627154">
    <property type="component" value="Unassembled WGS sequence"/>
</dbReference>
<feature type="compositionally biased region" description="Low complexity" evidence="1">
    <location>
        <begin position="15"/>
        <end position="24"/>
    </location>
</feature>
<protein>
    <submittedName>
        <fullName evidence="2">Uncharacterized protein</fullName>
    </submittedName>
</protein>
<evidence type="ECO:0000313" key="3">
    <source>
        <dbReference type="Proteomes" id="UP001627154"/>
    </source>
</evidence>
<evidence type="ECO:0000313" key="2">
    <source>
        <dbReference type="EMBL" id="KAL3403107.1"/>
    </source>
</evidence>
<accession>A0ABD2XE94</accession>
<keyword evidence="3" id="KW-1185">Reference proteome</keyword>
<dbReference type="AlphaFoldDB" id="A0ABD2XE94"/>
<gene>
    <name evidence="2" type="ORF">TKK_004237</name>
</gene>
<organism evidence="2 3">
    <name type="scientific">Trichogramma kaykai</name>
    <dbReference type="NCBI Taxonomy" id="54128"/>
    <lineage>
        <taxon>Eukaryota</taxon>
        <taxon>Metazoa</taxon>
        <taxon>Ecdysozoa</taxon>
        <taxon>Arthropoda</taxon>
        <taxon>Hexapoda</taxon>
        <taxon>Insecta</taxon>
        <taxon>Pterygota</taxon>
        <taxon>Neoptera</taxon>
        <taxon>Endopterygota</taxon>
        <taxon>Hymenoptera</taxon>
        <taxon>Apocrita</taxon>
        <taxon>Proctotrupomorpha</taxon>
        <taxon>Chalcidoidea</taxon>
        <taxon>Trichogrammatidae</taxon>
        <taxon>Trichogramma</taxon>
    </lineage>
</organism>
<comment type="caution">
    <text evidence="2">The sequence shown here is derived from an EMBL/GenBank/DDBJ whole genome shotgun (WGS) entry which is preliminary data.</text>
</comment>
<feature type="region of interest" description="Disordered" evidence="1">
    <location>
        <begin position="1"/>
        <end position="33"/>
    </location>
</feature>
<sequence>MSNSKAKIPRNEAKSTMTTTSSRSGMVGARSRAHTGQCVALKMRVYKIRSFLASASLYRGLRVIPPSL</sequence>
<name>A0ABD2XE94_9HYME</name>
<evidence type="ECO:0000256" key="1">
    <source>
        <dbReference type="SAM" id="MobiDB-lite"/>
    </source>
</evidence>
<reference evidence="2 3" key="1">
    <citation type="journal article" date="2024" name="bioRxiv">
        <title>A reference genome for Trichogramma kaykai: A tiny desert-dwelling parasitoid wasp with competing sex-ratio distorters.</title>
        <authorList>
            <person name="Culotta J."/>
            <person name="Lindsey A.R."/>
        </authorList>
    </citation>
    <scope>NUCLEOTIDE SEQUENCE [LARGE SCALE GENOMIC DNA]</scope>
    <source>
        <strain evidence="2 3">KSX58</strain>
    </source>
</reference>
<proteinExistence type="predicted"/>